<proteinExistence type="predicted"/>
<evidence type="ECO:0000256" key="1">
    <source>
        <dbReference type="SAM" id="MobiDB-lite"/>
    </source>
</evidence>
<dbReference type="AlphaFoldDB" id="A0A8K1GXJ4"/>
<dbReference type="EMBL" id="SWJQ01000007">
    <property type="protein sequence ID" value="TRZ26652.1"/>
    <property type="molecule type" value="Genomic_DNA"/>
</dbReference>
<protein>
    <submittedName>
        <fullName evidence="2">Uncharacterized protein</fullName>
    </submittedName>
</protein>
<accession>A0A8K1GXJ4</accession>
<dbReference type="Proteomes" id="UP000796761">
    <property type="component" value="Unassembled WGS sequence"/>
</dbReference>
<feature type="region of interest" description="Disordered" evidence="1">
    <location>
        <begin position="1"/>
        <end position="23"/>
    </location>
</feature>
<keyword evidence="3" id="KW-1185">Reference proteome</keyword>
<name>A0A8K1GXJ4_9PASS</name>
<evidence type="ECO:0000313" key="3">
    <source>
        <dbReference type="Proteomes" id="UP000796761"/>
    </source>
</evidence>
<evidence type="ECO:0000313" key="2">
    <source>
        <dbReference type="EMBL" id="TRZ26652.1"/>
    </source>
</evidence>
<sequence length="252" mass="27364">MPGDSKTDMRLGKAGPIRNYGPSPTPAHGSVLPYFTLARSHQFSHGAGRSESLLVQAEKIQLYQPFLIAEGFHSPDHLLGPTLDLVQQVSVFPVMGAQSWMQHSRWGLTRVQQWDRIPSLDLLATLMLMQPRIQVAFWAGRALCLLMSSFSCIPGPSWQGCSGSVPPPACVDTGIALTQLQPLHLALLNLLGFPWVHYLSLSESFWMASCPSGLSAAPLGLVSSANLLRVHLIPLSMSLIKASNSTNPNMDS</sequence>
<feature type="compositionally biased region" description="Basic and acidic residues" evidence="1">
    <location>
        <begin position="1"/>
        <end position="11"/>
    </location>
</feature>
<reference evidence="2" key="1">
    <citation type="submission" date="2019-04" db="EMBL/GenBank/DDBJ databases">
        <title>Genome assembly of Zosterops borbonicus 15179.</title>
        <authorList>
            <person name="Leroy T."/>
            <person name="Anselmetti Y."/>
            <person name="Tilak M.-K."/>
            <person name="Nabholz B."/>
        </authorList>
    </citation>
    <scope>NUCLEOTIDE SEQUENCE</scope>
    <source>
        <strain evidence="2">HGM_15179</strain>
        <tissue evidence="2">Muscle</tissue>
    </source>
</reference>
<organism evidence="2 3">
    <name type="scientific">Zosterops borbonicus</name>
    <dbReference type="NCBI Taxonomy" id="364589"/>
    <lineage>
        <taxon>Eukaryota</taxon>
        <taxon>Metazoa</taxon>
        <taxon>Chordata</taxon>
        <taxon>Craniata</taxon>
        <taxon>Vertebrata</taxon>
        <taxon>Euteleostomi</taxon>
        <taxon>Archelosauria</taxon>
        <taxon>Archosauria</taxon>
        <taxon>Dinosauria</taxon>
        <taxon>Saurischia</taxon>
        <taxon>Theropoda</taxon>
        <taxon>Coelurosauria</taxon>
        <taxon>Aves</taxon>
        <taxon>Neognathae</taxon>
        <taxon>Neoaves</taxon>
        <taxon>Telluraves</taxon>
        <taxon>Australaves</taxon>
        <taxon>Passeriformes</taxon>
        <taxon>Sylvioidea</taxon>
        <taxon>Zosteropidae</taxon>
        <taxon>Zosterops</taxon>
    </lineage>
</organism>
<comment type="caution">
    <text evidence="2">The sequence shown here is derived from an EMBL/GenBank/DDBJ whole genome shotgun (WGS) entry which is preliminary data.</text>
</comment>
<gene>
    <name evidence="2" type="ORF">HGM15179_000423</name>
</gene>